<dbReference type="InterPro" id="IPR035992">
    <property type="entry name" value="Ricin_B-like_lectins"/>
</dbReference>
<evidence type="ECO:0000256" key="3">
    <source>
        <dbReference type="ARBA" id="ARBA00023237"/>
    </source>
</evidence>
<evidence type="ECO:0000313" key="7">
    <source>
        <dbReference type="Proteomes" id="UP000280066"/>
    </source>
</evidence>
<dbReference type="CDD" id="cd00161">
    <property type="entry name" value="beta-trefoil_Ricin-like"/>
    <property type="match status" value="1"/>
</dbReference>
<evidence type="ECO:0000313" key="6">
    <source>
        <dbReference type="EMBL" id="RSK33819.1"/>
    </source>
</evidence>
<dbReference type="PROSITE" id="PS50231">
    <property type="entry name" value="RICIN_B_LECTIN"/>
    <property type="match status" value="1"/>
</dbReference>
<dbReference type="RefSeq" id="WP_125428849.1">
    <property type="nucleotide sequence ID" value="NZ_RWIS01000005.1"/>
</dbReference>
<dbReference type="Pfam" id="PF00691">
    <property type="entry name" value="OmpA"/>
    <property type="match status" value="1"/>
</dbReference>
<dbReference type="SUPFAM" id="SSF50370">
    <property type="entry name" value="Ricin B-like lectins"/>
    <property type="match status" value="1"/>
</dbReference>
<dbReference type="InterPro" id="IPR000772">
    <property type="entry name" value="Ricin_B_lectin"/>
</dbReference>
<dbReference type="SUPFAM" id="SSF103088">
    <property type="entry name" value="OmpA-like"/>
    <property type="match status" value="1"/>
</dbReference>
<dbReference type="SUPFAM" id="SSF82171">
    <property type="entry name" value="DPP6 N-terminal domain-like"/>
    <property type="match status" value="1"/>
</dbReference>
<dbReference type="InterPro" id="IPR006665">
    <property type="entry name" value="OmpA-like"/>
</dbReference>
<evidence type="ECO:0000256" key="4">
    <source>
        <dbReference type="PROSITE-ProRule" id="PRU00473"/>
    </source>
</evidence>
<gene>
    <name evidence="6" type="ORF">EI290_08905</name>
</gene>
<dbReference type="Gene3D" id="2.120.10.30">
    <property type="entry name" value="TolB, C-terminal domain"/>
    <property type="match status" value="1"/>
</dbReference>
<dbReference type="PANTHER" id="PTHR30329:SF21">
    <property type="entry name" value="LIPOPROTEIN YIAD-RELATED"/>
    <property type="match status" value="1"/>
</dbReference>
<dbReference type="SUPFAM" id="SSF49464">
    <property type="entry name" value="Carboxypeptidase regulatory domain-like"/>
    <property type="match status" value="1"/>
</dbReference>
<protein>
    <recommendedName>
        <fullName evidence="5">OmpA-like domain-containing protein</fullName>
    </recommendedName>
</protein>
<comment type="subcellular location">
    <subcellularLocation>
        <location evidence="1">Cell outer membrane</location>
    </subcellularLocation>
</comment>
<keyword evidence="7" id="KW-1185">Reference proteome</keyword>
<evidence type="ECO:0000259" key="5">
    <source>
        <dbReference type="PROSITE" id="PS51123"/>
    </source>
</evidence>
<dbReference type="Pfam" id="PF13620">
    <property type="entry name" value="CarboxypepD_reg"/>
    <property type="match status" value="1"/>
</dbReference>
<comment type="caution">
    <text evidence="6">The sequence shown here is derived from an EMBL/GenBank/DDBJ whole genome shotgun (WGS) entry which is preliminary data.</text>
</comment>
<keyword evidence="2 4" id="KW-0472">Membrane</keyword>
<dbReference type="InterPro" id="IPR011042">
    <property type="entry name" value="6-blade_b-propeller_TolB-like"/>
</dbReference>
<dbReference type="InterPro" id="IPR008969">
    <property type="entry name" value="CarboxyPept-like_regulatory"/>
</dbReference>
<name>A0A428JLH9_9BACT</name>
<dbReference type="Gene3D" id="2.80.10.50">
    <property type="match status" value="1"/>
</dbReference>
<dbReference type="Pfam" id="PF07676">
    <property type="entry name" value="PD40"/>
    <property type="match status" value="3"/>
</dbReference>
<evidence type="ECO:0000256" key="2">
    <source>
        <dbReference type="ARBA" id="ARBA00023136"/>
    </source>
</evidence>
<dbReference type="Gene3D" id="3.30.1330.60">
    <property type="entry name" value="OmpA-like domain"/>
    <property type="match status" value="1"/>
</dbReference>
<dbReference type="CDD" id="cd07185">
    <property type="entry name" value="OmpA_C-like"/>
    <property type="match status" value="1"/>
</dbReference>
<dbReference type="AlphaFoldDB" id="A0A428JLH9"/>
<reference evidence="6 7" key="1">
    <citation type="submission" date="2018-12" db="EMBL/GenBank/DDBJ databases">
        <authorList>
            <person name="Feng G."/>
            <person name="Zhu H."/>
        </authorList>
    </citation>
    <scope>NUCLEOTIDE SEQUENCE [LARGE SCALE GENOMIC DNA]</scope>
    <source>
        <strain evidence="6 7">9PBR-2</strain>
    </source>
</reference>
<dbReference type="Pfam" id="PF14200">
    <property type="entry name" value="RicinB_lectin_2"/>
    <property type="match status" value="1"/>
</dbReference>
<dbReference type="InterPro" id="IPR011659">
    <property type="entry name" value="WD40"/>
</dbReference>
<dbReference type="PROSITE" id="PS51123">
    <property type="entry name" value="OMPA_2"/>
    <property type="match status" value="1"/>
</dbReference>
<sequence>MITLLVRATAPWIVLLCLWVTVPGRAQTAFIPDENAWYGVVARSSGRSLDVANASAEAGAATVQWEFTHANSQQWRFVPAAKGSDFYRVEVRHSGKCLTLEKPDENAPLVQRPWTGSFYQQWKLVPSGPLGSFMLISRGNDKCAALAAADKFNGTPVVGQRVQNRATQQWKLFKLRLNVDPTQPGFGPPEPLLSLNTTTGNELQPVVSPDGATLYFSRTRYSGNKEGVTESGDIWMSTSANNGRTWAPATRLDALNTTQNNGVMAVVHDGRTLLVRGDYQRDGTFRDEGVSRVERAATGKNSKPVAVEVANYYSAGPATSFFMTSDEQILLLSLERGDSQGANDLYVSRPTTDGLWTEPFNLGGVVNSPGFEFAPWLAPDGKTLYFSSYGHAGYGSADIFVTTRLDETWTRWTEPRNLGAPLNGPGFDAYLSLTADGKQAYYASSRTANGPADLFRTPTGVLPAPDTTRPAPTEPVAPVVAARSLLTGTTLDAKTRKPLVAEVKIMRLDENIVFNATARTDASAGAYQFSVPPGRYRLQATRPGYLTATDTIRVAGSRSVELTLVPAAVGSSLELPTLIFAQGKFTLLPASYTELNRLARTLQDNPTVNIRLEGHTDNQGRADLNVKLSEERVAEVKRYLVTRGVAETRISTVGYGGSRPRAANDREETRKLNRRVEFTIVK</sequence>
<dbReference type="Gene3D" id="2.60.40.1120">
    <property type="entry name" value="Carboxypeptidase-like, regulatory domain"/>
    <property type="match status" value="1"/>
</dbReference>
<dbReference type="PANTHER" id="PTHR30329">
    <property type="entry name" value="STATOR ELEMENT OF FLAGELLAR MOTOR COMPLEX"/>
    <property type="match status" value="1"/>
</dbReference>
<dbReference type="Gene3D" id="2.120.10.10">
    <property type="match status" value="1"/>
</dbReference>
<feature type="domain" description="OmpA-like" evidence="5">
    <location>
        <begin position="567"/>
        <end position="682"/>
    </location>
</feature>
<dbReference type="InterPro" id="IPR036737">
    <property type="entry name" value="OmpA-like_sf"/>
</dbReference>
<evidence type="ECO:0000256" key="1">
    <source>
        <dbReference type="ARBA" id="ARBA00004442"/>
    </source>
</evidence>
<dbReference type="Proteomes" id="UP000280066">
    <property type="component" value="Unassembled WGS sequence"/>
</dbReference>
<keyword evidence="3" id="KW-0998">Cell outer membrane</keyword>
<dbReference type="InterPro" id="IPR050330">
    <property type="entry name" value="Bact_OuterMem_StrucFunc"/>
</dbReference>
<proteinExistence type="predicted"/>
<dbReference type="InterPro" id="IPR006664">
    <property type="entry name" value="OMP_bac"/>
</dbReference>
<dbReference type="PRINTS" id="PR01021">
    <property type="entry name" value="OMPADOMAIN"/>
</dbReference>
<organism evidence="6 7">
    <name type="scientific">Hymenobacter metallilatus</name>
    <dbReference type="NCBI Taxonomy" id="2493666"/>
    <lineage>
        <taxon>Bacteria</taxon>
        <taxon>Pseudomonadati</taxon>
        <taxon>Bacteroidota</taxon>
        <taxon>Cytophagia</taxon>
        <taxon>Cytophagales</taxon>
        <taxon>Hymenobacteraceae</taxon>
        <taxon>Hymenobacter</taxon>
    </lineage>
</organism>
<dbReference type="OrthoDB" id="1488841at2"/>
<dbReference type="GO" id="GO:0009279">
    <property type="term" value="C:cell outer membrane"/>
    <property type="evidence" value="ECO:0007669"/>
    <property type="project" value="UniProtKB-SubCell"/>
</dbReference>
<accession>A0A428JLH9</accession>
<dbReference type="CDD" id="cd15482">
    <property type="entry name" value="Sialidase_non-viral"/>
    <property type="match status" value="1"/>
</dbReference>
<dbReference type="EMBL" id="RWIS01000005">
    <property type="protein sequence ID" value="RSK33819.1"/>
    <property type="molecule type" value="Genomic_DNA"/>
</dbReference>